<dbReference type="InterPro" id="IPR011234">
    <property type="entry name" value="Fumarylacetoacetase-like_C"/>
</dbReference>
<dbReference type="AlphaFoldDB" id="A0AAE8W6C0"/>
<evidence type="ECO:0000256" key="1">
    <source>
        <dbReference type="ARBA" id="ARBA00023239"/>
    </source>
</evidence>
<sequence length="262" mass="27503">MTLTCVQREEAALLLRRAEHDVAPIEPLSALLPGLEPADAYAVQRDNIAWRLADGATVVGHKVGLTSVAMRRLLGVDEPDFGHLLDDMVHRDGATVLAARYCAPRVEPEICFRLARPLRGPGVTVEDVLAATEAVAPALEIVDSRIRDWRITLADTVADNASSAGLVHGPWTPLADAPDLAAVTAELFVDGERVASGSGEEVLGHPAAAVAWLANTLAGFDSALEEGHLVLPGAMTTAPFVTAGQKVEARFGGLGSASVIFV</sequence>
<dbReference type="GO" id="GO:0008684">
    <property type="term" value="F:2-oxopent-4-enoate hydratase activity"/>
    <property type="evidence" value="ECO:0007669"/>
    <property type="project" value="TreeGrafter"/>
</dbReference>
<dbReference type="GO" id="GO:0005737">
    <property type="term" value="C:cytoplasm"/>
    <property type="evidence" value="ECO:0007669"/>
    <property type="project" value="TreeGrafter"/>
</dbReference>
<gene>
    <name evidence="3" type="ORF">Sipo8835_03950</name>
</gene>
<feature type="domain" description="Fumarylacetoacetase-like C-terminal" evidence="2">
    <location>
        <begin position="88"/>
        <end position="257"/>
    </location>
</feature>
<evidence type="ECO:0000259" key="2">
    <source>
        <dbReference type="Pfam" id="PF01557"/>
    </source>
</evidence>
<dbReference type="SUPFAM" id="SSF56529">
    <property type="entry name" value="FAH"/>
    <property type="match status" value="1"/>
</dbReference>
<organism evidence="3 4">
    <name type="scientific">Streptomyces ipomoeae</name>
    <dbReference type="NCBI Taxonomy" id="103232"/>
    <lineage>
        <taxon>Bacteria</taxon>
        <taxon>Bacillati</taxon>
        <taxon>Actinomycetota</taxon>
        <taxon>Actinomycetes</taxon>
        <taxon>Kitasatosporales</taxon>
        <taxon>Streptomycetaceae</taxon>
        <taxon>Streptomyces</taxon>
    </lineage>
</organism>
<reference evidence="3 4" key="1">
    <citation type="submission" date="2019-03" db="EMBL/GenBank/DDBJ databases">
        <title>Comparative genomic analyses of the sweetpotato soil rot pathogen, Streptomyces ipomoeae.</title>
        <authorList>
            <person name="Ruschel Soares N."/>
            <person name="Badger J.H."/>
            <person name="Huguet-Tapia J.C."/>
            <person name="Clark C.A."/>
            <person name="Pettis G.S."/>
        </authorList>
    </citation>
    <scope>NUCLEOTIDE SEQUENCE [LARGE SCALE GENOMIC DNA]</scope>
    <source>
        <strain evidence="3 4">88-35</strain>
    </source>
</reference>
<accession>A0AAE8W6C0</accession>
<dbReference type="RefSeq" id="WP_009342608.1">
    <property type="nucleotide sequence ID" value="NZ_JARAVA010000739.1"/>
</dbReference>
<proteinExistence type="predicted"/>
<dbReference type="InterPro" id="IPR036663">
    <property type="entry name" value="Fumarylacetoacetase_C_sf"/>
</dbReference>
<dbReference type="Proteomes" id="UP000318720">
    <property type="component" value="Unassembled WGS sequence"/>
</dbReference>
<dbReference type="PANTHER" id="PTHR30143">
    <property type="entry name" value="ACID HYDRATASE"/>
    <property type="match status" value="1"/>
</dbReference>
<dbReference type="Gene3D" id="3.90.850.10">
    <property type="entry name" value="Fumarylacetoacetase-like, C-terminal domain"/>
    <property type="match status" value="1"/>
</dbReference>
<name>A0AAE8W6C0_9ACTN</name>
<dbReference type="InterPro" id="IPR050772">
    <property type="entry name" value="Hydratase-Decarb/MhpD_sf"/>
</dbReference>
<keyword evidence="1" id="KW-0456">Lyase</keyword>
<evidence type="ECO:0000313" key="4">
    <source>
        <dbReference type="Proteomes" id="UP000318720"/>
    </source>
</evidence>
<dbReference type="EMBL" id="SPAZ01000042">
    <property type="protein sequence ID" value="TQE38716.1"/>
    <property type="molecule type" value="Genomic_DNA"/>
</dbReference>
<protein>
    <submittedName>
        <fullName evidence="3">2-keto-4-pentenoate hydratase</fullName>
    </submittedName>
</protein>
<evidence type="ECO:0000313" key="3">
    <source>
        <dbReference type="EMBL" id="TQE38716.1"/>
    </source>
</evidence>
<comment type="caution">
    <text evidence="3">The sequence shown here is derived from an EMBL/GenBank/DDBJ whole genome shotgun (WGS) entry which is preliminary data.</text>
</comment>
<dbReference type="PANTHER" id="PTHR30143:SF0">
    <property type="entry name" value="2-KETO-4-PENTENOATE HYDRATASE"/>
    <property type="match status" value="1"/>
</dbReference>
<dbReference type="Pfam" id="PF01557">
    <property type="entry name" value="FAA_hydrolase"/>
    <property type="match status" value="1"/>
</dbReference>